<dbReference type="GO" id="GO:0050361">
    <property type="term" value="F:tryptophan 2-monooxygenase activity"/>
    <property type="evidence" value="ECO:0007669"/>
    <property type="project" value="UniProtKB-EC"/>
</dbReference>
<dbReference type="InterPro" id="IPR036188">
    <property type="entry name" value="FAD/NAD-bd_sf"/>
</dbReference>
<protein>
    <recommendedName>
        <fullName evidence="5">Tryptophan 2-monooxygenase</fullName>
        <ecNumber evidence="4">1.13.12.3</ecNumber>
    </recommendedName>
</protein>
<dbReference type="EMBL" id="JMCB01000001">
    <property type="protein sequence ID" value="KFE71807.1"/>
    <property type="molecule type" value="Genomic_DNA"/>
</dbReference>
<feature type="domain" description="Amine oxidase" evidence="10">
    <location>
        <begin position="15"/>
        <end position="108"/>
    </location>
</feature>
<evidence type="ECO:0000256" key="3">
    <source>
        <dbReference type="ARBA" id="ARBA00005833"/>
    </source>
</evidence>
<evidence type="ECO:0000256" key="9">
    <source>
        <dbReference type="PIRSR" id="PIRSR601613-1"/>
    </source>
</evidence>
<keyword evidence="12" id="KW-1185">Reference proteome</keyword>
<dbReference type="GO" id="GO:0009851">
    <property type="term" value="P:auxin biosynthetic process"/>
    <property type="evidence" value="ECO:0007669"/>
    <property type="project" value="UniProtKB-KW"/>
</dbReference>
<dbReference type="AlphaFoldDB" id="A0A085WVU4"/>
<accession>A0A085WVU4</accession>
<dbReference type="STRING" id="394096.DB31_0068"/>
<feature type="binding site" evidence="9">
    <location>
        <begin position="34"/>
        <end position="35"/>
    </location>
    <ligand>
        <name>FAD</name>
        <dbReference type="ChEBI" id="CHEBI:57692"/>
    </ligand>
</feature>
<proteinExistence type="inferred from homology"/>
<evidence type="ECO:0000256" key="8">
    <source>
        <dbReference type="ARBA" id="ARBA00047321"/>
    </source>
</evidence>
<feature type="domain" description="Amine oxidase" evidence="10">
    <location>
        <begin position="136"/>
        <end position="434"/>
    </location>
</feature>
<dbReference type="PRINTS" id="PR00757">
    <property type="entry name" value="AMINEOXDASEF"/>
</dbReference>
<name>A0A085WVU4_9BACT</name>
<dbReference type="RefSeq" id="WP_044180535.1">
    <property type="nucleotide sequence ID" value="NZ_JMCB01000001.1"/>
</dbReference>
<evidence type="ECO:0000256" key="5">
    <source>
        <dbReference type="ARBA" id="ARBA00017871"/>
    </source>
</evidence>
<comment type="similarity">
    <text evidence="3">Belongs to the tryptophan 2-monooxygenase family.</text>
</comment>
<dbReference type="Pfam" id="PF01593">
    <property type="entry name" value="Amino_oxidase"/>
    <property type="match status" value="2"/>
</dbReference>
<sequence>MNRPSDVIVLGAGAAGLGAAERLVRAGLRVTVLEARDRVGGRVHTVPDPFTGTPLELGAEFVHGTPPTLLKLAKREKLTVKACNDRHVRSWKGRLLDADKAFNFVEALASAKPPDRPVGELLRERARAEQWPALKLAIARGYIEGFYAASADTASTLAIAKMEQAAEELGGITPSRVMQGYGQVLRPLAERLERRPGTLFLNAVAEEIRWSRGMVRVRARTREGAPLGLFQAPRIIVTLPVGVLRVRPPEPGAVRFIPRLPEKERAWTRLEMGPLVKVLLRFRSPFWKDSKDTRRFGFFHAPESPFPTWWTLEPHQSRHLVGWSGGPPALKLSELPEATALEQALDTLSRIFRLRLPVLRTELETWRVVNWQHEPFTRGGYCVIPVGAVEDLQKLAEPVADTLFFAGEATNTEGEEGTVHGALETGLRAAREVLRANRRTV</sequence>
<evidence type="ECO:0000256" key="6">
    <source>
        <dbReference type="ARBA" id="ARBA00023002"/>
    </source>
</evidence>
<dbReference type="PANTHER" id="PTHR10742">
    <property type="entry name" value="FLAVIN MONOAMINE OXIDASE"/>
    <property type="match status" value="1"/>
</dbReference>
<comment type="cofactor">
    <cofactor evidence="1">
        <name>FAD</name>
        <dbReference type="ChEBI" id="CHEBI:57692"/>
    </cofactor>
</comment>
<evidence type="ECO:0000259" key="10">
    <source>
        <dbReference type="Pfam" id="PF01593"/>
    </source>
</evidence>
<evidence type="ECO:0000256" key="7">
    <source>
        <dbReference type="ARBA" id="ARBA00023070"/>
    </source>
</evidence>
<dbReference type="InterPro" id="IPR001613">
    <property type="entry name" value="Flavin_amine_oxidase"/>
</dbReference>
<dbReference type="InterPro" id="IPR002937">
    <property type="entry name" value="Amino_oxidase"/>
</dbReference>
<dbReference type="EC" id="1.13.12.3" evidence="4"/>
<comment type="pathway">
    <text evidence="2">Plant hormone metabolism; auxin biosynthesis.</text>
</comment>
<dbReference type="InterPro" id="IPR050281">
    <property type="entry name" value="Flavin_monoamine_oxidase"/>
</dbReference>
<evidence type="ECO:0000256" key="4">
    <source>
        <dbReference type="ARBA" id="ARBA00012535"/>
    </source>
</evidence>
<reference evidence="11 12" key="1">
    <citation type="submission" date="2014-04" db="EMBL/GenBank/DDBJ databases">
        <title>Genome assembly of Hyalangium minutum DSM 14724.</title>
        <authorList>
            <person name="Sharma G."/>
            <person name="Subramanian S."/>
        </authorList>
    </citation>
    <scope>NUCLEOTIDE SEQUENCE [LARGE SCALE GENOMIC DNA]</scope>
    <source>
        <strain evidence="11 12">DSM 14724</strain>
    </source>
</reference>
<keyword evidence="7" id="KW-0073">Auxin biosynthesis</keyword>
<comment type="catalytic activity">
    <reaction evidence="8">
        <text>L-tryptophan + O2 = indole-3-acetamide + CO2 + H2O</text>
        <dbReference type="Rhea" id="RHEA:16165"/>
        <dbReference type="ChEBI" id="CHEBI:15377"/>
        <dbReference type="ChEBI" id="CHEBI:15379"/>
        <dbReference type="ChEBI" id="CHEBI:16031"/>
        <dbReference type="ChEBI" id="CHEBI:16526"/>
        <dbReference type="ChEBI" id="CHEBI:57912"/>
        <dbReference type="EC" id="1.13.12.3"/>
    </reaction>
</comment>
<evidence type="ECO:0000256" key="2">
    <source>
        <dbReference type="ARBA" id="ARBA00004814"/>
    </source>
</evidence>
<dbReference type="PANTHER" id="PTHR10742:SF410">
    <property type="entry name" value="LYSINE-SPECIFIC HISTONE DEMETHYLASE 2"/>
    <property type="match status" value="1"/>
</dbReference>
<evidence type="ECO:0000313" key="11">
    <source>
        <dbReference type="EMBL" id="KFE71807.1"/>
    </source>
</evidence>
<keyword evidence="6" id="KW-0560">Oxidoreductase</keyword>
<dbReference type="SUPFAM" id="SSF54373">
    <property type="entry name" value="FAD-linked reductases, C-terminal domain"/>
    <property type="match status" value="1"/>
</dbReference>
<dbReference type="Gene3D" id="3.50.50.60">
    <property type="entry name" value="FAD/NAD(P)-binding domain"/>
    <property type="match status" value="1"/>
</dbReference>
<dbReference type="SUPFAM" id="SSF51905">
    <property type="entry name" value="FAD/NAD(P)-binding domain"/>
    <property type="match status" value="1"/>
</dbReference>
<dbReference type="Proteomes" id="UP000028725">
    <property type="component" value="Unassembled WGS sequence"/>
</dbReference>
<evidence type="ECO:0000256" key="1">
    <source>
        <dbReference type="ARBA" id="ARBA00001974"/>
    </source>
</evidence>
<evidence type="ECO:0000313" key="12">
    <source>
        <dbReference type="Proteomes" id="UP000028725"/>
    </source>
</evidence>
<comment type="caution">
    <text evidence="11">The sequence shown here is derived from an EMBL/GenBank/DDBJ whole genome shotgun (WGS) entry which is preliminary data.</text>
</comment>
<gene>
    <name evidence="11" type="ORF">DB31_0068</name>
</gene>
<organism evidence="11 12">
    <name type="scientific">Hyalangium minutum</name>
    <dbReference type="NCBI Taxonomy" id="394096"/>
    <lineage>
        <taxon>Bacteria</taxon>
        <taxon>Pseudomonadati</taxon>
        <taxon>Myxococcota</taxon>
        <taxon>Myxococcia</taxon>
        <taxon>Myxococcales</taxon>
        <taxon>Cystobacterineae</taxon>
        <taxon>Archangiaceae</taxon>
        <taxon>Hyalangium</taxon>
    </lineage>
</organism>